<reference evidence="3 4" key="1">
    <citation type="submission" date="2016-02" db="EMBL/GenBank/DDBJ databases">
        <title>Complete genome sequence and transcriptome regulation of the pentose utilising yeast Sugiyamaella lignohabitans.</title>
        <authorList>
            <person name="Bellasio M."/>
            <person name="Peymann A."/>
            <person name="Valli M."/>
            <person name="Sipitzky M."/>
            <person name="Graf A."/>
            <person name="Sauer M."/>
            <person name="Marx H."/>
            <person name="Mattanovich D."/>
        </authorList>
    </citation>
    <scope>NUCLEOTIDE SEQUENCE [LARGE SCALE GENOMIC DNA]</scope>
    <source>
        <strain evidence="3 4">CBS 10342</strain>
    </source>
</reference>
<evidence type="ECO:0008006" key="5">
    <source>
        <dbReference type="Google" id="ProtNLM"/>
    </source>
</evidence>
<dbReference type="OrthoDB" id="262547at2759"/>
<dbReference type="KEGG" id="slb:AWJ20_130"/>
<evidence type="ECO:0000313" key="4">
    <source>
        <dbReference type="Proteomes" id="UP000189580"/>
    </source>
</evidence>
<protein>
    <recommendedName>
        <fullName evidence="5">Glycosyltransferase family 69 protein</fullName>
    </recommendedName>
</protein>
<dbReference type="Proteomes" id="UP000189580">
    <property type="component" value="Chromosome a"/>
</dbReference>
<dbReference type="GeneID" id="30033087"/>
<dbReference type="EMBL" id="CP014501">
    <property type="protein sequence ID" value="ANB11903.1"/>
    <property type="molecule type" value="Genomic_DNA"/>
</dbReference>
<evidence type="ECO:0000313" key="3">
    <source>
        <dbReference type="EMBL" id="ANB11903.1"/>
    </source>
</evidence>
<name>A0A167CMY7_9ASCO</name>
<sequence length="476" mass="54133">MSFPNFKYTPLAKEQTQLPSPTPHSPYISEAKVSFDNDLECPLQPGIQPVSRTPLWVSVKRFIKRFILFSLLSLLSLLTLTAVFNPSYTNPPDFKMLDEKVFITANIINGDLIRGRWGDSVVELIDLLGPQNVFLSIYGGPTDALKELEPRIKCDHSLVSEQDSPIHLESLPHIIVPGTNDTRVKRTEYLANVRNKALEPLNTLATKFDKILFMNDIIFNPHDAARLLFSTNVVDGKTDYRAACSVDFVNAFKFYDTFATRDFEGNSMGLPFFPWFANIGSAQSRRDVLNSKEAVRVRSCWGGMIAFEAKWFQSSNNNDNNDTSASDKVTTGTNRQLVRFRAEHEATWDASECCLINADLEAAAGANNGGIYMNPYVRVAYDEKNFKWLAFTRRFERLYSLIHDILNRMVSLPHKNPRYQEEPGQVIIESEYNFTQHQYQPRARVAGIGGYCGSRMLQVMKTHPKQGERMWESVKL</sequence>
<dbReference type="InterPro" id="IPR021047">
    <property type="entry name" value="Mannosyltransferase_CMT1"/>
</dbReference>
<feature type="transmembrane region" description="Helical" evidence="2">
    <location>
        <begin position="66"/>
        <end position="84"/>
    </location>
</feature>
<dbReference type="AlphaFoldDB" id="A0A167CMY7"/>
<dbReference type="RefSeq" id="XP_018734380.1">
    <property type="nucleotide sequence ID" value="XM_018878168.1"/>
</dbReference>
<dbReference type="PANTHER" id="PTHR34144">
    <property type="entry name" value="CHROMOSOME 8, WHOLE GENOME SHOTGUN SEQUENCE"/>
    <property type="match status" value="1"/>
</dbReference>
<evidence type="ECO:0000256" key="2">
    <source>
        <dbReference type="SAM" id="Phobius"/>
    </source>
</evidence>
<feature type="region of interest" description="Disordered" evidence="1">
    <location>
        <begin position="1"/>
        <end position="23"/>
    </location>
</feature>
<keyword evidence="2" id="KW-0812">Transmembrane</keyword>
<keyword evidence="4" id="KW-1185">Reference proteome</keyword>
<gene>
    <name evidence="3" type="ORF">AWJ20_130</name>
</gene>
<dbReference type="Pfam" id="PF11735">
    <property type="entry name" value="CAP59_mtransfer"/>
    <property type="match status" value="1"/>
</dbReference>
<keyword evidence="2" id="KW-0472">Membrane</keyword>
<evidence type="ECO:0000256" key="1">
    <source>
        <dbReference type="SAM" id="MobiDB-lite"/>
    </source>
</evidence>
<organism evidence="3 4">
    <name type="scientific">Sugiyamaella lignohabitans</name>
    <dbReference type="NCBI Taxonomy" id="796027"/>
    <lineage>
        <taxon>Eukaryota</taxon>
        <taxon>Fungi</taxon>
        <taxon>Dikarya</taxon>
        <taxon>Ascomycota</taxon>
        <taxon>Saccharomycotina</taxon>
        <taxon>Dipodascomycetes</taxon>
        <taxon>Dipodascales</taxon>
        <taxon>Trichomonascaceae</taxon>
        <taxon>Sugiyamaella</taxon>
    </lineage>
</organism>
<accession>A0A167CMY7</accession>
<dbReference type="PANTHER" id="PTHR34144:SF8">
    <property type="entry name" value="GLYCOSYLTRANSFERASE FAMILY 69 PROTEIN"/>
    <property type="match status" value="1"/>
</dbReference>
<proteinExistence type="predicted"/>
<keyword evidence="2" id="KW-1133">Transmembrane helix</keyword>